<evidence type="ECO:0000313" key="4">
    <source>
        <dbReference type="EMBL" id="MDV2481119.1"/>
    </source>
</evidence>
<sequence length="334" mass="35188">MTSEWIRRRGLVILLAVCLLALCAGEAGARGPAINEIQPYDTIFIHEEGLDLSQLRNATTNNPITALQRYQDGNPDRALLKSIPVADDTSFTVQDFLVNGEFGTYHAYNPQDGARALVFIREPQIFLDVVLASPYHHEPLAGLTVSRNTRIAFRVTSPDVGSFYQAGGAYPATVDIVLTTPGGAESTVISGVNLAGQNVSSTRFYTDDPGRPGPIELSGLREYGTYTARAVWRTPAAFDASAPDSEPVTFTVGNRVGVDATPTPTPAVTPTPTATPTPVPTTPAATPTPTVTPTVTVTETMVPATTPTPTAAPLPVAAAIAALGLAVILAGRRR</sequence>
<keyword evidence="2" id="KW-1133">Transmembrane helix</keyword>
<evidence type="ECO:0000259" key="3">
    <source>
        <dbReference type="Pfam" id="PF12863"/>
    </source>
</evidence>
<proteinExistence type="predicted"/>
<feature type="compositionally biased region" description="Low complexity" evidence="1">
    <location>
        <begin position="282"/>
        <end position="291"/>
    </location>
</feature>
<feature type="domain" description="DUF3821" evidence="3">
    <location>
        <begin position="41"/>
        <end position="230"/>
    </location>
</feature>
<dbReference type="Pfam" id="PF12863">
    <property type="entry name" value="DUF3821"/>
    <property type="match status" value="1"/>
</dbReference>
<keyword evidence="5" id="KW-1185">Reference proteome</keyword>
<gene>
    <name evidence="4" type="ORF">F8E02_03655</name>
</gene>
<evidence type="ECO:0000256" key="2">
    <source>
        <dbReference type="SAM" id="Phobius"/>
    </source>
</evidence>
<evidence type="ECO:0000313" key="5">
    <source>
        <dbReference type="Proteomes" id="UP001281203"/>
    </source>
</evidence>
<dbReference type="RefSeq" id="WP_317064115.1">
    <property type="nucleotide sequence ID" value="NZ_WBKO01000001.1"/>
</dbReference>
<keyword evidence="2" id="KW-0812">Transmembrane</keyword>
<feature type="compositionally biased region" description="Pro residues" evidence="1">
    <location>
        <begin position="263"/>
        <end position="281"/>
    </location>
</feature>
<organism evidence="4 5">
    <name type="scientific">Methanoculleus caldifontis</name>
    <dbReference type="NCBI Taxonomy" id="2651577"/>
    <lineage>
        <taxon>Archaea</taxon>
        <taxon>Methanobacteriati</taxon>
        <taxon>Methanobacteriota</taxon>
        <taxon>Stenosarchaea group</taxon>
        <taxon>Methanomicrobia</taxon>
        <taxon>Methanomicrobiales</taxon>
        <taxon>Methanomicrobiaceae</taxon>
        <taxon>Methanoculleus</taxon>
    </lineage>
</organism>
<dbReference type="Proteomes" id="UP001281203">
    <property type="component" value="Unassembled WGS sequence"/>
</dbReference>
<name>A0ABU3WZA2_9EURY</name>
<dbReference type="EMBL" id="WBKO01000001">
    <property type="protein sequence ID" value="MDV2481119.1"/>
    <property type="molecule type" value="Genomic_DNA"/>
</dbReference>
<reference evidence="4 5" key="1">
    <citation type="submission" date="2019-10" db="EMBL/GenBank/DDBJ databases">
        <title>Isolation and characterization of Methanoculleus sp. Wushi-C6 from a hot spring well.</title>
        <authorList>
            <person name="Chen S.-C."/>
            <person name="Lan Z.-H."/>
            <person name="You Y.-T."/>
            <person name="Lai M.-C."/>
        </authorList>
    </citation>
    <scope>NUCLEOTIDE SEQUENCE [LARGE SCALE GENOMIC DNA]</scope>
    <source>
        <strain evidence="4 5">Wushi-C6</strain>
    </source>
</reference>
<dbReference type="InterPro" id="IPR024277">
    <property type="entry name" value="DUF3821"/>
</dbReference>
<protein>
    <submittedName>
        <fullName evidence="4">DUF3821 domain-containing protein</fullName>
    </submittedName>
</protein>
<feature type="region of interest" description="Disordered" evidence="1">
    <location>
        <begin position="260"/>
        <end position="291"/>
    </location>
</feature>
<accession>A0ABU3WZA2</accession>
<comment type="caution">
    <text evidence="4">The sequence shown here is derived from an EMBL/GenBank/DDBJ whole genome shotgun (WGS) entry which is preliminary data.</text>
</comment>
<feature type="transmembrane region" description="Helical" evidence="2">
    <location>
        <begin position="312"/>
        <end position="331"/>
    </location>
</feature>
<keyword evidence="2" id="KW-0472">Membrane</keyword>
<evidence type="ECO:0000256" key="1">
    <source>
        <dbReference type="SAM" id="MobiDB-lite"/>
    </source>
</evidence>